<dbReference type="CDD" id="cd00402">
    <property type="entry name" value="Riboflavin_synthase_like"/>
    <property type="match status" value="1"/>
</dbReference>
<dbReference type="PANTHER" id="PTHR21098:SF12">
    <property type="entry name" value="RIBOFLAVIN SYNTHASE"/>
    <property type="match status" value="1"/>
</dbReference>
<organism evidence="13 14">
    <name type="scientific">Corynebacterium occultum</name>
    <dbReference type="NCBI Taxonomy" id="2675219"/>
    <lineage>
        <taxon>Bacteria</taxon>
        <taxon>Bacillati</taxon>
        <taxon>Actinomycetota</taxon>
        <taxon>Actinomycetes</taxon>
        <taxon>Mycobacteriales</taxon>
        <taxon>Corynebacteriaceae</taxon>
        <taxon>Corynebacterium</taxon>
    </lineage>
</organism>
<name>A0A6B8WMA1_9CORY</name>
<evidence type="ECO:0000256" key="3">
    <source>
        <dbReference type="ARBA" id="ARBA00004887"/>
    </source>
</evidence>
<evidence type="ECO:0000256" key="6">
    <source>
        <dbReference type="ARBA" id="ARBA00013950"/>
    </source>
</evidence>
<evidence type="ECO:0000256" key="8">
    <source>
        <dbReference type="ARBA" id="ARBA00022679"/>
    </source>
</evidence>
<evidence type="ECO:0000256" key="2">
    <source>
        <dbReference type="ARBA" id="ARBA00002803"/>
    </source>
</evidence>
<feature type="domain" description="Lumazine-binding" evidence="12">
    <location>
        <begin position="1"/>
        <end position="96"/>
    </location>
</feature>
<keyword evidence="9" id="KW-0677">Repeat</keyword>
<evidence type="ECO:0000256" key="9">
    <source>
        <dbReference type="ARBA" id="ARBA00022737"/>
    </source>
</evidence>
<dbReference type="GO" id="GO:0004746">
    <property type="term" value="F:riboflavin synthase activity"/>
    <property type="evidence" value="ECO:0007669"/>
    <property type="project" value="UniProtKB-UniRule"/>
</dbReference>
<dbReference type="Pfam" id="PF00677">
    <property type="entry name" value="Lum_binding"/>
    <property type="match status" value="2"/>
</dbReference>
<keyword evidence="7" id="KW-0686">Riboflavin biosynthesis</keyword>
<comment type="function">
    <text evidence="2">Catalyzes the dismutation of two molecules of 6,7-dimethyl-8-ribityllumazine, resulting in the formation of riboflavin and 5-amino-6-(D-ribitylamino)uracil.</text>
</comment>
<dbReference type="GO" id="GO:0009231">
    <property type="term" value="P:riboflavin biosynthetic process"/>
    <property type="evidence" value="ECO:0007669"/>
    <property type="project" value="UniProtKB-KW"/>
</dbReference>
<reference evidence="13 14" key="1">
    <citation type="submission" date="2019-11" db="EMBL/GenBank/DDBJ databases">
        <title>Complete genome sequence of Corynebacterium kalinowskii 1959, a novel Corynebacterium species isolated from soil of a small paddock in Vilsendorf, Germany.</title>
        <authorList>
            <person name="Schaffert L."/>
            <person name="Ruwe M."/>
            <person name="Milse J."/>
            <person name="Hanuschka K."/>
            <person name="Ortseifen V."/>
            <person name="Droste J."/>
            <person name="Brandt D."/>
            <person name="Schlueter L."/>
            <person name="Kutter Y."/>
            <person name="Vinke S."/>
            <person name="Viehoefer P."/>
            <person name="Jacob L."/>
            <person name="Luebke N.-C."/>
            <person name="Schulte-Berndt E."/>
            <person name="Hain C."/>
            <person name="Linder M."/>
            <person name="Schmidt P."/>
            <person name="Wollenschlaeger L."/>
            <person name="Luttermann T."/>
            <person name="Thieme E."/>
            <person name="Hassa J."/>
            <person name="Haak M."/>
            <person name="Wittchen M."/>
            <person name="Mentz A."/>
            <person name="Persicke M."/>
            <person name="Busche T."/>
            <person name="Ruckert C."/>
        </authorList>
    </citation>
    <scope>NUCLEOTIDE SEQUENCE [LARGE SCALE GENOMIC DNA]</scope>
    <source>
        <strain evidence="13 14">2039</strain>
    </source>
</reference>
<dbReference type="InterPro" id="IPR017938">
    <property type="entry name" value="Riboflavin_synthase-like_b-brl"/>
</dbReference>
<dbReference type="InterPro" id="IPR026017">
    <property type="entry name" value="Lumazine-bd_dom"/>
</dbReference>
<dbReference type="InterPro" id="IPR001783">
    <property type="entry name" value="Lumazine-bd"/>
</dbReference>
<comment type="subunit">
    <text evidence="4">Homotrimer.</text>
</comment>
<dbReference type="FunFam" id="2.40.30.20:FF:000004">
    <property type="entry name" value="Riboflavin synthase, alpha subunit"/>
    <property type="match status" value="1"/>
</dbReference>
<dbReference type="Gene3D" id="2.40.30.20">
    <property type="match status" value="2"/>
</dbReference>
<dbReference type="Proteomes" id="UP000424462">
    <property type="component" value="Chromosome"/>
</dbReference>
<dbReference type="PANTHER" id="PTHR21098">
    <property type="entry name" value="RIBOFLAVIN SYNTHASE ALPHA CHAIN"/>
    <property type="match status" value="1"/>
</dbReference>
<feature type="repeat" description="Lumazine-binding" evidence="11">
    <location>
        <begin position="97"/>
        <end position="193"/>
    </location>
</feature>
<evidence type="ECO:0000256" key="7">
    <source>
        <dbReference type="ARBA" id="ARBA00022619"/>
    </source>
</evidence>
<accession>A0A6B8WMA1</accession>
<sequence>MFTGIVEEIGTVESVKDLGDSVQMSIRAKQVLSDAKLGDSIAVNGVCLTVATQEAELFTADLMKITLDATNLGRLVPGSRVNLERALAVSDRLGGHIMQGHVDGTSALLSRTPSEHWEVLRFALPEALAAYVVAKGSIAINGTSLTVAGLGEDWFEVSLIPTTLADTTHGALQVGDTVNLEVDVLAKYVERMLSRGVLPDAGGPVTGSSSTAG</sequence>
<dbReference type="NCBIfam" id="TIGR00187">
    <property type="entry name" value="ribE"/>
    <property type="match status" value="1"/>
</dbReference>
<dbReference type="SUPFAM" id="SSF63380">
    <property type="entry name" value="Riboflavin synthase domain-like"/>
    <property type="match status" value="2"/>
</dbReference>
<dbReference type="EMBL" id="CP046455">
    <property type="protein sequence ID" value="QGU07488.1"/>
    <property type="molecule type" value="Genomic_DNA"/>
</dbReference>
<evidence type="ECO:0000256" key="11">
    <source>
        <dbReference type="PROSITE-ProRule" id="PRU00524"/>
    </source>
</evidence>
<dbReference type="NCBIfam" id="NF006767">
    <property type="entry name" value="PRK09289.1"/>
    <property type="match status" value="1"/>
</dbReference>
<comment type="pathway">
    <text evidence="3">Cofactor biosynthesis; riboflavin biosynthesis; riboflavin from 2-hydroxy-3-oxobutyl phosphate and 5-amino-6-(D-ribitylamino)uracil: step 2/2.</text>
</comment>
<dbReference type="EC" id="2.5.1.9" evidence="5 10"/>
<dbReference type="NCBIfam" id="NF009566">
    <property type="entry name" value="PRK13020.1"/>
    <property type="match status" value="1"/>
</dbReference>
<gene>
    <name evidence="13" type="primary">ribE</name>
    <name evidence="13" type="ORF">COCCU_07775</name>
</gene>
<evidence type="ECO:0000259" key="12">
    <source>
        <dbReference type="PROSITE" id="PS51177"/>
    </source>
</evidence>
<evidence type="ECO:0000313" key="13">
    <source>
        <dbReference type="EMBL" id="QGU07488.1"/>
    </source>
</evidence>
<dbReference type="AlphaFoldDB" id="A0A6B8WMA1"/>
<keyword evidence="8 13" id="KW-0808">Transferase</keyword>
<feature type="repeat" description="Lumazine-binding" evidence="11">
    <location>
        <begin position="1"/>
        <end position="96"/>
    </location>
</feature>
<keyword evidence="14" id="KW-1185">Reference proteome</keyword>
<dbReference type="PIRSF" id="PIRSF000498">
    <property type="entry name" value="Riboflavin_syn_A"/>
    <property type="match status" value="1"/>
</dbReference>
<evidence type="ECO:0000256" key="5">
    <source>
        <dbReference type="ARBA" id="ARBA00012827"/>
    </source>
</evidence>
<protein>
    <recommendedName>
        <fullName evidence="6 10">Riboflavin synthase</fullName>
        <ecNumber evidence="5 10">2.5.1.9</ecNumber>
    </recommendedName>
</protein>
<dbReference type="PROSITE" id="PS51177">
    <property type="entry name" value="LUMAZINE_BIND"/>
    <property type="match status" value="2"/>
</dbReference>
<dbReference type="FunFam" id="2.40.30.20:FF:000003">
    <property type="entry name" value="Riboflavin synthase, alpha subunit"/>
    <property type="match status" value="1"/>
</dbReference>
<dbReference type="RefSeq" id="WP_156230978.1">
    <property type="nucleotide sequence ID" value="NZ_CP046455.1"/>
</dbReference>
<evidence type="ECO:0000256" key="10">
    <source>
        <dbReference type="NCBIfam" id="TIGR00187"/>
    </source>
</evidence>
<comment type="catalytic activity">
    <reaction evidence="1">
        <text>2 6,7-dimethyl-8-(1-D-ribityl)lumazine + H(+) = 5-amino-6-(D-ribitylamino)uracil + riboflavin</text>
        <dbReference type="Rhea" id="RHEA:20772"/>
        <dbReference type="ChEBI" id="CHEBI:15378"/>
        <dbReference type="ChEBI" id="CHEBI:15934"/>
        <dbReference type="ChEBI" id="CHEBI:57986"/>
        <dbReference type="ChEBI" id="CHEBI:58201"/>
        <dbReference type="EC" id="2.5.1.9"/>
    </reaction>
</comment>
<evidence type="ECO:0000256" key="4">
    <source>
        <dbReference type="ARBA" id="ARBA00011233"/>
    </source>
</evidence>
<evidence type="ECO:0000313" key="14">
    <source>
        <dbReference type="Proteomes" id="UP000424462"/>
    </source>
</evidence>
<feature type="domain" description="Lumazine-binding" evidence="12">
    <location>
        <begin position="97"/>
        <end position="193"/>
    </location>
</feature>
<evidence type="ECO:0000256" key="1">
    <source>
        <dbReference type="ARBA" id="ARBA00000968"/>
    </source>
</evidence>
<dbReference type="InterPro" id="IPR023366">
    <property type="entry name" value="ATP_synth_asu-like_sf"/>
</dbReference>
<proteinExistence type="predicted"/>
<dbReference type="KEGG" id="cok:COCCU_07775"/>